<protein>
    <submittedName>
        <fullName evidence="1">Uncharacterized protein</fullName>
    </submittedName>
</protein>
<dbReference type="GeneID" id="63911673"/>
<reference evidence="1 2" key="1">
    <citation type="submission" date="2019-05" db="EMBL/GenBank/DDBJ databases">
        <authorList>
            <person name="Bordelon H.A."/>
            <person name="Brister E.M."/>
            <person name="Bryans A.M."/>
            <person name="Calk A.E."/>
            <person name="Capers C."/>
            <person name="Corrent J.M."/>
            <person name="Delphin C.N."/>
            <person name="Erbelding G.W."/>
            <person name="Gottschalck B.A."/>
            <person name="Hale B.T."/>
            <person name="Jones N.T."/>
            <person name="Mire A.R."/>
            <person name="Perkins A.R."/>
            <person name="Quackenbush R.D."/>
            <person name="Rogers C.S."/>
            <person name="Stewart N.C."/>
            <person name="Threeton H.N."/>
            <person name="Wiggins Z.F."/>
            <person name="Hancock A.M."/>
            <person name="Gissendanner C.R."/>
            <person name="Findley A.M."/>
            <person name="Wills S.J."/>
            <person name="Clifford K.A."/>
            <person name="Elmore F.L."/>
            <person name="Knight M.S."/>
            <person name="Le K."/>
            <person name="Lobaina D."/>
            <person name="Nougues D."/>
            <person name="Salama A."/>
            <person name="Stoeber S.D."/>
            <person name="Sweeney K.J."/>
            <person name="Truong T.G."/>
            <person name="Alvaro L.E."/>
            <person name="Isern S."/>
            <person name="Michael S.F."/>
            <person name="Monti D.L."/>
            <person name="Garlena R.A."/>
            <person name="Russell D.A."/>
            <person name="Pope W.H."/>
            <person name="Jacobs-Sera D."/>
            <person name="Hatfull G.F."/>
        </authorList>
    </citation>
    <scope>NUCLEOTIDE SEQUENCE [LARGE SCALE GENOMIC DNA]</scope>
</reference>
<dbReference type="KEGG" id="vg:63911673"/>
<dbReference type="RefSeq" id="YP_010050935.1">
    <property type="nucleotide sequence ID" value="NC_054435.1"/>
</dbReference>
<accession>A0A514CX60</accession>
<evidence type="ECO:0000313" key="2">
    <source>
        <dbReference type="Proteomes" id="UP000318136"/>
    </source>
</evidence>
<proteinExistence type="predicted"/>
<evidence type="ECO:0000313" key="1">
    <source>
        <dbReference type="EMBL" id="QDH85104.1"/>
    </source>
</evidence>
<name>A0A514CX60_9CAUD</name>
<dbReference type="Proteomes" id="UP000318136">
    <property type="component" value="Segment"/>
</dbReference>
<gene>
    <name evidence="1" type="primary">67</name>
    <name evidence="1" type="ORF">SEA_DARDANUS_67</name>
</gene>
<sequence length="70" mass="7622">MSISGWAEQYVYARAEVSCECGLTFAAIDSTTNPADEADFRDVVDKVEHTARHDLGRHQAQVLGLLKGNG</sequence>
<dbReference type="EMBL" id="MN010758">
    <property type="protein sequence ID" value="QDH85104.1"/>
    <property type="molecule type" value="Genomic_DNA"/>
</dbReference>
<keyword evidence="2" id="KW-1185">Reference proteome</keyword>
<organism evidence="1 2">
    <name type="scientific">Gordonia phage Dardanus</name>
    <dbReference type="NCBI Taxonomy" id="2588489"/>
    <lineage>
        <taxon>Viruses</taxon>
        <taxon>Duplodnaviria</taxon>
        <taxon>Heunggongvirae</taxon>
        <taxon>Uroviricota</taxon>
        <taxon>Caudoviricetes</taxon>
        <taxon>Ruthgordonvirinae</taxon>
        <taxon>Dardanusvirus</taxon>
        <taxon>Dardanusvirus dardanus</taxon>
    </lineage>
</organism>